<feature type="compositionally biased region" description="Basic residues" evidence="1">
    <location>
        <begin position="51"/>
        <end position="63"/>
    </location>
</feature>
<evidence type="ECO:0000256" key="2">
    <source>
        <dbReference type="SAM" id="SignalP"/>
    </source>
</evidence>
<protein>
    <recommendedName>
        <fullName evidence="5">Secreted protein</fullName>
    </recommendedName>
</protein>
<evidence type="ECO:0000313" key="4">
    <source>
        <dbReference type="Proteomes" id="UP000265000"/>
    </source>
</evidence>
<evidence type="ECO:0000313" key="3">
    <source>
        <dbReference type="Ensembl" id="ENSFHEP00000007541.1"/>
    </source>
</evidence>
<feature type="signal peptide" evidence="2">
    <location>
        <begin position="1"/>
        <end position="30"/>
    </location>
</feature>
<dbReference type="Ensembl" id="ENSFHET00000003646.1">
    <property type="protein sequence ID" value="ENSFHEP00000007541.1"/>
    <property type="gene ID" value="ENSFHEG00000008656.1"/>
</dbReference>
<feature type="chain" id="PRO_5018578219" description="Secreted protein" evidence="2">
    <location>
        <begin position="31"/>
        <end position="63"/>
    </location>
</feature>
<proteinExistence type="predicted"/>
<reference evidence="3" key="1">
    <citation type="submission" date="2025-08" db="UniProtKB">
        <authorList>
            <consortium name="Ensembl"/>
        </authorList>
    </citation>
    <scope>IDENTIFICATION</scope>
</reference>
<evidence type="ECO:0000256" key="1">
    <source>
        <dbReference type="SAM" id="MobiDB-lite"/>
    </source>
</evidence>
<evidence type="ECO:0008006" key="5">
    <source>
        <dbReference type="Google" id="ProtNLM"/>
    </source>
</evidence>
<keyword evidence="2" id="KW-0732">Signal</keyword>
<dbReference type="Proteomes" id="UP000265000">
    <property type="component" value="Unplaced"/>
</dbReference>
<feature type="region of interest" description="Disordered" evidence="1">
    <location>
        <begin position="39"/>
        <end position="63"/>
    </location>
</feature>
<dbReference type="AlphaFoldDB" id="A0A3Q2P5L3"/>
<organism evidence="3 4">
    <name type="scientific">Fundulus heteroclitus</name>
    <name type="common">Killifish</name>
    <name type="synonym">Mummichog</name>
    <dbReference type="NCBI Taxonomy" id="8078"/>
    <lineage>
        <taxon>Eukaryota</taxon>
        <taxon>Metazoa</taxon>
        <taxon>Chordata</taxon>
        <taxon>Craniata</taxon>
        <taxon>Vertebrata</taxon>
        <taxon>Euteleostomi</taxon>
        <taxon>Actinopterygii</taxon>
        <taxon>Neopterygii</taxon>
        <taxon>Teleostei</taxon>
        <taxon>Neoteleostei</taxon>
        <taxon>Acanthomorphata</taxon>
        <taxon>Ovalentaria</taxon>
        <taxon>Atherinomorphae</taxon>
        <taxon>Cyprinodontiformes</taxon>
        <taxon>Fundulidae</taxon>
        <taxon>Fundulus</taxon>
    </lineage>
</organism>
<sequence>MLKSRKNTLISRRFFLFLVLFLQCRVNILGLHPACTPSPCTGSGHLGMQKRAAKKTKKKGQTF</sequence>
<name>A0A3Q2P5L3_FUNHE</name>
<reference evidence="3" key="2">
    <citation type="submission" date="2025-09" db="UniProtKB">
        <authorList>
            <consortium name="Ensembl"/>
        </authorList>
    </citation>
    <scope>IDENTIFICATION</scope>
</reference>
<keyword evidence="4" id="KW-1185">Reference proteome</keyword>
<accession>A0A3Q2P5L3</accession>